<keyword evidence="3" id="KW-1185">Reference proteome</keyword>
<evidence type="ECO:0000313" key="2">
    <source>
        <dbReference type="EMBL" id="MEK0307260.1"/>
    </source>
</evidence>
<keyword evidence="1" id="KW-0812">Transmembrane</keyword>
<dbReference type="RefSeq" id="WP_340469991.1">
    <property type="nucleotide sequence ID" value="NZ_JBANBB010000002.1"/>
</dbReference>
<accession>A0ABU8ZPR1</accession>
<name>A0ABU8ZPR1_9BIFI</name>
<sequence>MTDTGGFSSDGADAIVERFHAIDDKVRDMTSSAESDPDSLTDKIIKVVLPSLAGYLAGKIFQSVWDRAQTKRNGGIRSEEEQKQGTVASLAFAVLSAALTALVSGLIDRGSQALVDRRHQRSKD</sequence>
<feature type="transmembrane region" description="Helical" evidence="1">
    <location>
        <begin position="87"/>
        <end position="107"/>
    </location>
</feature>
<comment type="caution">
    <text evidence="2">The sequence shown here is derived from an EMBL/GenBank/DDBJ whole genome shotgun (WGS) entry which is preliminary data.</text>
</comment>
<dbReference type="Pfam" id="PF14019">
    <property type="entry name" value="DUF4235"/>
    <property type="match status" value="1"/>
</dbReference>
<protein>
    <submittedName>
        <fullName evidence="2">DUF4235 domain-containing protein</fullName>
    </submittedName>
</protein>
<keyword evidence="1" id="KW-1133">Transmembrane helix</keyword>
<evidence type="ECO:0000313" key="3">
    <source>
        <dbReference type="Proteomes" id="UP001373159"/>
    </source>
</evidence>
<gene>
    <name evidence="2" type="ORF">V8P97_07280</name>
</gene>
<dbReference type="Proteomes" id="UP001373159">
    <property type="component" value="Unassembled WGS sequence"/>
</dbReference>
<evidence type="ECO:0000256" key="1">
    <source>
        <dbReference type="SAM" id="Phobius"/>
    </source>
</evidence>
<dbReference type="EMBL" id="JBANBB010000002">
    <property type="protein sequence ID" value="MEK0307260.1"/>
    <property type="molecule type" value="Genomic_DNA"/>
</dbReference>
<organism evidence="2 3">
    <name type="scientific">Bifidobacterium favimelis</name>
    <dbReference type="NCBI Taxonomy" id="3122979"/>
    <lineage>
        <taxon>Bacteria</taxon>
        <taxon>Bacillati</taxon>
        <taxon>Actinomycetota</taxon>
        <taxon>Actinomycetes</taxon>
        <taxon>Bifidobacteriales</taxon>
        <taxon>Bifidobacteriaceae</taxon>
        <taxon>Bifidobacterium</taxon>
    </lineage>
</organism>
<dbReference type="InterPro" id="IPR025329">
    <property type="entry name" value="DUF4235"/>
</dbReference>
<proteinExistence type="predicted"/>
<reference evidence="2 3" key="1">
    <citation type="submission" date="2024-02" db="EMBL/GenBank/DDBJ databases">
        <title>Bifidobacterium honeyensis sp. nov., isolated from the comb honey.</title>
        <authorList>
            <person name="Liu W."/>
            <person name="Li Y."/>
        </authorList>
    </citation>
    <scope>NUCLEOTIDE SEQUENCE [LARGE SCALE GENOMIC DNA]</scope>
    <source>
        <strain evidence="2 3">IMAU50988</strain>
    </source>
</reference>
<keyword evidence="1" id="KW-0472">Membrane</keyword>